<dbReference type="AlphaFoldDB" id="A0A2T2X5D1"/>
<feature type="transmembrane region" description="Helical" evidence="1">
    <location>
        <begin position="6"/>
        <end position="24"/>
    </location>
</feature>
<keyword evidence="1" id="KW-0472">Membrane</keyword>
<feature type="domain" description="PepSY" evidence="2">
    <location>
        <begin position="117"/>
        <end position="172"/>
    </location>
</feature>
<protein>
    <recommendedName>
        <fullName evidence="2">PepSY domain-containing protein</fullName>
    </recommendedName>
</protein>
<dbReference type="InterPro" id="IPR025711">
    <property type="entry name" value="PepSY"/>
</dbReference>
<comment type="caution">
    <text evidence="3">The sequence shown here is derived from an EMBL/GenBank/DDBJ whole genome shotgun (WGS) entry which is preliminary data.</text>
</comment>
<evidence type="ECO:0000259" key="2">
    <source>
        <dbReference type="Pfam" id="PF03413"/>
    </source>
</evidence>
<reference evidence="3 4" key="1">
    <citation type="journal article" date="2014" name="BMC Genomics">
        <title>Comparison of environmental and isolate Sulfobacillus genomes reveals diverse carbon, sulfur, nitrogen, and hydrogen metabolisms.</title>
        <authorList>
            <person name="Justice N.B."/>
            <person name="Norman A."/>
            <person name="Brown C.T."/>
            <person name="Singh A."/>
            <person name="Thomas B.C."/>
            <person name="Banfield J.F."/>
        </authorList>
    </citation>
    <scope>NUCLEOTIDE SEQUENCE [LARGE SCALE GENOMIC DNA]</scope>
    <source>
        <strain evidence="3">AMDSBA1</strain>
    </source>
</reference>
<proteinExistence type="predicted"/>
<organism evidence="3 4">
    <name type="scientific">Sulfobacillus benefaciens</name>
    <dbReference type="NCBI Taxonomy" id="453960"/>
    <lineage>
        <taxon>Bacteria</taxon>
        <taxon>Bacillati</taxon>
        <taxon>Bacillota</taxon>
        <taxon>Clostridia</taxon>
        <taxon>Eubacteriales</taxon>
        <taxon>Clostridiales Family XVII. Incertae Sedis</taxon>
        <taxon>Sulfobacillus</taxon>
    </lineage>
</organism>
<evidence type="ECO:0000313" key="4">
    <source>
        <dbReference type="Proteomes" id="UP000242699"/>
    </source>
</evidence>
<keyword evidence="1" id="KW-1133">Transmembrane helix</keyword>
<sequence length="179" mass="19912">MRGYRIWTFIVLCVMIAAPGLMVYHQVPAPVPRAGVSLTTGLGQIRAAYPHAQVLTVVPDVYHHAVAYRYRLRMPNGRLWHVYLDARTDRILATQPLPGIAPRPSPTSRPTQQSVRQKALAIAYQAVGGGQIVTVKTNTEDHGRIYIIELMLTNGQYAKVRVNPNTAQVLSIQVEKVDH</sequence>
<keyword evidence="1" id="KW-0812">Transmembrane</keyword>
<evidence type="ECO:0000313" key="3">
    <source>
        <dbReference type="EMBL" id="PSR29704.1"/>
    </source>
</evidence>
<dbReference type="Gene3D" id="3.10.450.40">
    <property type="match status" value="1"/>
</dbReference>
<dbReference type="Pfam" id="PF03413">
    <property type="entry name" value="PepSY"/>
    <property type="match status" value="1"/>
</dbReference>
<accession>A0A2T2X5D1</accession>
<name>A0A2T2X5D1_9FIRM</name>
<gene>
    <name evidence="3" type="ORF">C7B43_07905</name>
</gene>
<dbReference type="EMBL" id="PXYT01000014">
    <property type="protein sequence ID" value="PSR29704.1"/>
    <property type="molecule type" value="Genomic_DNA"/>
</dbReference>
<evidence type="ECO:0000256" key="1">
    <source>
        <dbReference type="SAM" id="Phobius"/>
    </source>
</evidence>
<dbReference type="Proteomes" id="UP000242699">
    <property type="component" value="Unassembled WGS sequence"/>
</dbReference>